<dbReference type="OMA" id="IICREAP"/>
<dbReference type="AlphaFoldDB" id="A0A813EET0"/>
<reference evidence="4" key="1">
    <citation type="submission" date="2021-02" db="EMBL/GenBank/DDBJ databases">
        <authorList>
            <person name="Dougan E. K."/>
            <person name="Rhodes N."/>
            <person name="Thang M."/>
            <person name="Chan C."/>
        </authorList>
    </citation>
    <scope>NUCLEOTIDE SEQUENCE</scope>
</reference>
<accession>A0A813EET0</accession>
<keyword evidence="3" id="KW-0472">Membrane</keyword>
<dbReference type="EMBL" id="CAJNNW010033310">
    <property type="protein sequence ID" value="CAE8718115.1"/>
    <property type="molecule type" value="Genomic_DNA"/>
</dbReference>
<evidence type="ECO:0008006" key="7">
    <source>
        <dbReference type="Google" id="ProtNLM"/>
    </source>
</evidence>
<dbReference type="OrthoDB" id="428805at2759"/>
<protein>
    <recommendedName>
        <fullName evidence="7">Mitochondrial carrier protein</fullName>
    </recommendedName>
</protein>
<evidence type="ECO:0000256" key="2">
    <source>
        <dbReference type="ARBA" id="ARBA00022692"/>
    </source>
</evidence>
<keyword evidence="2" id="KW-0812">Transmembrane</keyword>
<dbReference type="SUPFAM" id="SSF103506">
    <property type="entry name" value="Mitochondrial carrier"/>
    <property type="match status" value="1"/>
</dbReference>
<proteinExistence type="predicted"/>
<evidence type="ECO:0000313" key="4">
    <source>
        <dbReference type="EMBL" id="CAE8597695.1"/>
    </source>
</evidence>
<evidence type="ECO:0000256" key="1">
    <source>
        <dbReference type="ARBA" id="ARBA00004370"/>
    </source>
</evidence>
<sequence length="220" mass="23409">MLEDAAQCRIEVLLPPMPYRELAASVAAGGLAAGACCAQVEHVITRAHAQGDTIPGIVRYLYCQPGGLQMLLMPPGILAIICREAPFVFALFHVRPVVTDFVYGRFVTGPETDPTFVSSASVSSDLLRTKTWKPHLELIAGFATAALTCPVSHVPSVVAAYQQGHGVGMLRACTEIYRRGGLRSFWCGLIARTLSLGGTMTVVPNIIRLLGGDSEPAMSG</sequence>
<dbReference type="Proteomes" id="UP000626109">
    <property type="component" value="Unassembled WGS sequence"/>
</dbReference>
<keyword evidence="6" id="KW-1185">Reference proteome</keyword>
<evidence type="ECO:0000313" key="5">
    <source>
        <dbReference type="EMBL" id="CAE8718115.1"/>
    </source>
</evidence>
<dbReference type="GO" id="GO:0016020">
    <property type="term" value="C:membrane"/>
    <property type="evidence" value="ECO:0007669"/>
    <property type="project" value="UniProtKB-SubCell"/>
</dbReference>
<organism evidence="4 6">
    <name type="scientific">Polarella glacialis</name>
    <name type="common">Dinoflagellate</name>
    <dbReference type="NCBI Taxonomy" id="89957"/>
    <lineage>
        <taxon>Eukaryota</taxon>
        <taxon>Sar</taxon>
        <taxon>Alveolata</taxon>
        <taxon>Dinophyceae</taxon>
        <taxon>Suessiales</taxon>
        <taxon>Suessiaceae</taxon>
        <taxon>Polarella</taxon>
    </lineage>
</organism>
<dbReference type="Gene3D" id="1.50.40.10">
    <property type="entry name" value="Mitochondrial carrier domain"/>
    <property type="match status" value="1"/>
</dbReference>
<dbReference type="EMBL" id="CAJNNV010009689">
    <property type="protein sequence ID" value="CAE8597695.1"/>
    <property type="molecule type" value="Genomic_DNA"/>
</dbReference>
<evidence type="ECO:0000256" key="3">
    <source>
        <dbReference type="ARBA" id="ARBA00023136"/>
    </source>
</evidence>
<evidence type="ECO:0000313" key="6">
    <source>
        <dbReference type="Proteomes" id="UP000654075"/>
    </source>
</evidence>
<dbReference type="Proteomes" id="UP000654075">
    <property type="component" value="Unassembled WGS sequence"/>
</dbReference>
<comment type="caution">
    <text evidence="4">The sequence shown here is derived from an EMBL/GenBank/DDBJ whole genome shotgun (WGS) entry which is preliminary data.</text>
</comment>
<name>A0A813EET0_POLGL</name>
<comment type="subcellular location">
    <subcellularLocation>
        <location evidence="1">Membrane</location>
    </subcellularLocation>
</comment>
<dbReference type="InterPro" id="IPR023395">
    <property type="entry name" value="MCP_dom_sf"/>
</dbReference>
<gene>
    <name evidence="4" type="ORF">PGLA1383_LOCUS16129</name>
    <name evidence="5" type="ORF">PGLA2088_LOCUS39899</name>
</gene>